<reference evidence="3" key="1">
    <citation type="submission" date="2016-10" db="EMBL/GenBank/DDBJ databases">
        <authorList>
            <person name="Varghese N."/>
            <person name="Submissions S."/>
        </authorList>
    </citation>
    <scope>NUCLEOTIDE SEQUENCE [LARGE SCALE GENOMIC DNA]</scope>
    <source>
        <strain evidence="3">DSM 44260</strain>
    </source>
</reference>
<dbReference type="Gene3D" id="3.10.450.50">
    <property type="match status" value="1"/>
</dbReference>
<dbReference type="InterPro" id="IPR032710">
    <property type="entry name" value="NTF2-like_dom_sf"/>
</dbReference>
<evidence type="ECO:0000259" key="1">
    <source>
        <dbReference type="Pfam" id="PF12680"/>
    </source>
</evidence>
<dbReference type="InterPro" id="IPR037401">
    <property type="entry name" value="SnoaL-like"/>
</dbReference>
<proteinExistence type="predicted"/>
<accession>A0A1H9XPK4</accession>
<dbReference type="AlphaFoldDB" id="A0A1H9XPK4"/>
<dbReference type="SUPFAM" id="SSF54427">
    <property type="entry name" value="NTF2-like"/>
    <property type="match status" value="1"/>
</dbReference>
<sequence length="101" mass="11356">MTPEETVRTYFDSWNAKDFDRLQQILADDVTFQGPLGQANGAQECRKGIEGLSAIVTDAKVRHRFVDGPDVLTWFELHTTQAPPLQTANWSHVVDGEVTRI</sequence>
<dbReference type="Proteomes" id="UP000199051">
    <property type="component" value="Unassembled WGS sequence"/>
</dbReference>
<dbReference type="Pfam" id="PF12680">
    <property type="entry name" value="SnoaL_2"/>
    <property type="match status" value="1"/>
</dbReference>
<evidence type="ECO:0000313" key="2">
    <source>
        <dbReference type="EMBL" id="SES47633.1"/>
    </source>
</evidence>
<dbReference type="EMBL" id="FOGI01000017">
    <property type="protein sequence ID" value="SES47633.1"/>
    <property type="molecule type" value="Genomic_DNA"/>
</dbReference>
<name>A0A1H9XPK4_9PSEU</name>
<evidence type="ECO:0000313" key="3">
    <source>
        <dbReference type="Proteomes" id="UP000199051"/>
    </source>
</evidence>
<keyword evidence="3" id="KW-1185">Reference proteome</keyword>
<feature type="domain" description="SnoaL-like" evidence="1">
    <location>
        <begin position="7"/>
        <end position="100"/>
    </location>
</feature>
<protein>
    <submittedName>
        <fullName evidence="2">SnoaL-like domain-containing protein</fullName>
    </submittedName>
</protein>
<organism evidence="2 3">
    <name type="scientific">Actinokineospora terrae</name>
    <dbReference type="NCBI Taxonomy" id="155974"/>
    <lineage>
        <taxon>Bacteria</taxon>
        <taxon>Bacillati</taxon>
        <taxon>Actinomycetota</taxon>
        <taxon>Actinomycetes</taxon>
        <taxon>Pseudonocardiales</taxon>
        <taxon>Pseudonocardiaceae</taxon>
        <taxon>Actinokineospora</taxon>
    </lineage>
</organism>
<dbReference type="RefSeq" id="WP_092786467.1">
    <property type="nucleotide sequence ID" value="NZ_FOGI01000017.1"/>
</dbReference>
<gene>
    <name evidence="2" type="ORF">SAMN04487818_117124</name>
</gene>